<protein>
    <submittedName>
        <fullName evidence="5">Glycosyltransferase, group 1 family protein</fullName>
    </submittedName>
</protein>
<gene>
    <name evidence="5" type="ORF">BSTEL_1187</name>
</gene>
<dbReference type="STRING" id="762211.BSTEL_1187"/>
<dbReference type="OrthoDB" id="9790710at2"/>
<evidence type="ECO:0000256" key="1">
    <source>
        <dbReference type="ARBA" id="ARBA00022676"/>
    </source>
</evidence>
<dbReference type="InterPro" id="IPR050194">
    <property type="entry name" value="Glycosyltransferase_grp1"/>
</dbReference>
<dbReference type="GO" id="GO:0016757">
    <property type="term" value="F:glycosyltransferase activity"/>
    <property type="evidence" value="ECO:0007669"/>
    <property type="project" value="UniProtKB-KW"/>
</dbReference>
<accession>A0A087DKV3</accession>
<keyword evidence="1" id="KW-0328">Glycosyltransferase</keyword>
<proteinExistence type="predicted"/>
<keyword evidence="6" id="KW-1185">Reference proteome</keyword>
<feature type="domain" description="Glycosyltransferase subfamily 4-like N-terminal" evidence="4">
    <location>
        <begin position="19"/>
        <end position="150"/>
    </location>
</feature>
<dbReference type="Pfam" id="PF00534">
    <property type="entry name" value="Glycos_transf_1"/>
    <property type="match status" value="1"/>
</dbReference>
<evidence type="ECO:0000313" key="6">
    <source>
        <dbReference type="Proteomes" id="UP000029004"/>
    </source>
</evidence>
<reference evidence="5 6" key="1">
    <citation type="submission" date="2014-03" db="EMBL/GenBank/DDBJ databases">
        <title>Genomics of Bifidobacteria.</title>
        <authorList>
            <person name="Ventura M."/>
            <person name="Milani C."/>
            <person name="Lugli G.A."/>
        </authorList>
    </citation>
    <scope>NUCLEOTIDE SEQUENCE [LARGE SCALE GENOMIC DNA]</scope>
    <source>
        <strain evidence="5 6">DSM 23968</strain>
    </source>
</reference>
<dbReference type="GO" id="GO:1901137">
    <property type="term" value="P:carbohydrate derivative biosynthetic process"/>
    <property type="evidence" value="ECO:0007669"/>
    <property type="project" value="UniProtKB-ARBA"/>
</dbReference>
<dbReference type="Proteomes" id="UP000029004">
    <property type="component" value="Unassembled WGS sequence"/>
</dbReference>
<dbReference type="eggNOG" id="COG0438">
    <property type="taxonomic scope" value="Bacteria"/>
</dbReference>
<keyword evidence="2 5" id="KW-0808">Transferase</keyword>
<dbReference type="InterPro" id="IPR028098">
    <property type="entry name" value="Glyco_trans_4-like_N"/>
</dbReference>
<organism evidence="5 6">
    <name type="scientific">Bifidobacterium stellenboschense</name>
    <dbReference type="NCBI Taxonomy" id="762211"/>
    <lineage>
        <taxon>Bacteria</taxon>
        <taxon>Bacillati</taxon>
        <taxon>Actinomycetota</taxon>
        <taxon>Actinomycetes</taxon>
        <taxon>Bifidobacteriales</taxon>
        <taxon>Bifidobacteriaceae</taxon>
        <taxon>Bifidobacterium</taxon>
    </lineage>
</organism>
<evidence type="ECO:0000256" key="2">
    <source>
        <dbReference type="ARBA" id="ARBA00022679"/>
    </source>
</evidence>
<sequence>MSSTAPVRILQWGMLSGLGGIETFMMNLYRNIDRSKVQFDFLANHAAPPLAFEDEILAMGGHIHRVMYTASEKPFGANRDLLEFYRAHPEIAGVHVHANFPYATPLAVAKKAGVPLRILHSHNGGSLDFVAGQSALHRLKAGLHTMIANHEIDTAVTDYFACSDTAAEFMFPGKPYTWVRNGIDTKHFAFDAATRDSIRTEWGIGGNTTVIGYCGRLKEEKNPLFLIDVFAEYHALNPDSALVVVGDGILRDQVMQHIAERHLTEHVKMLGGNHKDVAPYYQAMDAFMLPSLHEGFPVVLQEAQCSGLPCLASTNMTATANTVDLVTFRNLDDGAKAWAAQLRDMLASVPRTDHSAQLREAGFDMVDVARSVERFYLEKTAVRRG</sequence>
<dbReference type="InterPro" id="IPR001296">
    <property type="entry name" value="Glyco_trans_1"/>
</dbReference>
<dbReference type="EMBL" id="JGZP01000015">
    <property type="protein sequence ID" value="KFI96153.1"/>
    <property type="molecule type" value="Genomic_DNA"/>
</dbReference>
<evidence type="ECO:0000259" key="3">
    <source>
        <dbReference type="Pfam" id="PF00534"/>
    </source>
</evidence>
<dbReference type="PANTHER" id="PTHR45947:SF3">
    <property type="entry name" value="SULFOQUINOVOSYL TRANSFERASE SQD2"/>
    <property type="match status" value="1"/>
</dbReference>
<evidence type="ECO:0000313" key="5">
    <source>
        <dbReference type="EMBL" id="KFI96153.1"/>
    </source>
</evidence>
<name>A0A087DKV3_9BIFI</name>
<dbReference type="AlphaFoldDB" id="A0A087DKV3"/>
<dbReference type="Gene3D" id="3.40.50.2000">
    <property type="entry name" value="Glycogen Phosphorylase B"/>
    <property type="match status" value="2"/>
</dbReference>
<dbReference type="SUPFAM" id="SSF53756">
    <property type="entry name" value="UDP-Glycosyltransferase/glycogen phosphorylase"/>
    <property type="match status" value="1"/>
</dbReference>
<feature type="domain" description="Glycosyl transferase family 1" evidence="3">
    <location>
        <begin position="195"/>
        <end position="317"/>
    </location>
</feature>
<comment type="caution">
    <text evidence="5">The sequence shown here is derived from an EMBL/GenBank/DDBJ whole genome shotgun (WGS) entry which is preliminary data.</text>
</comment>
<evidence type="ECO:0000259" key="4">
    <source>
        <dbReference type="Pfam" id="PF13579"/>
    </source>
</evidence>
<dbReference type="PANTHER" id="PTHR45947">
    <property type="entry name" value="SULFOQUINOVOSYL TRANSFERASE SQD2"/>
    <property type="match status" value="1"/>
</dbReference>
<dbReference type="Pfam" id="PF13579">
    <property type="entry name" value="Glyco_trans_4_4"/>
    <property type="match status" value="1"/>
</dbReference>